<reference evidence="2" key="1">
    <citation type="submission" date="2020-04" db="EMBL/GenBank/DDBJ databases">
        <authorList>
            <person name="Zhang T."/>
        </authorList>
    </citation>
    <scope>NUCLEOTIDE SEQUENCE</scope>
    <source>
        <strain evidence="2">HKST-UBA01</strain>
    </source>
</reference>
<protein>
    <submittedName>
        <fullName evidence="2">Right-handed parallel beta-helix repeat-containing protein</fullName>
    </submittedName>
</protein>
<dbReference type="InterPro" id="IPR012334">
    <property type="entry name" value="Pectin_lyas_fold"/>
</dbReference>
<gene>
    <name evidence="2" type="ORF">KC729_03885</name>
</gene>
<feature type="domain" description="Right handed beta helix" evidence="1">
    <location>
        <begin position="204"/>
        <end position="317"/>
    </location>
</feature>
<accession>A0A956LWI1</accession>
<dbReference type="SMART" id="SM00710">
    <property type="entry name" value="PbH1"/>
    <property type="match status" value="5"/>
</dbReference>
<dbReference type="Proteomes" id="UP000697710">
    <property type="component" value="Unassembled WGS sequence"/>
</dbReference>
<reference evidence="2" key="2">
    <citation type="journal article" date="2021" name="Microbiome">
        <title>Successional dynamics and alternative stable states in a saline activated sludge microbial community over 9 years.</title>
        <authorList>
            <person name="Wang Y."/>
            <person name="Ye J."/>
            <person name="Ju F."/>
            <person name="Liu L."/>
            <person name="Boyd J.A."/>
            <person name="Deng Y."/>
            <person name="Parks D.H."/>
            <person name="Jiang X."/>
            <person name="Yin X."/>
            <person name="Woodcroft B.J."/>
            <person name="Tyson G.W."/>
            <person name="Hugenholtz P."/>
            <person name="Polz M.F."/>
            <person name="Zhang T."/>
        </authorList>
    </citation>
    <scope>NUCLEOTIDE SEQUENCE</scope>
    <source>
        <strain evidence="2">HKST-UBA01</strain>
    </source>
</reference>
<evidence type="ECO:0000259" key="1">
    <source>
        <dbReference type="Pfam" id="PF13229"/>
    </source>
</evidence>
<evidence type="ECO:0000313" key="3">
    <source>
        <dbReference type="Proteomes" id="UP000697710"/>
    </source>
</evidence>
<comment type="caution">
    <text evidence="2">The sequence shown here is derived from an EMBL/GenBank/DDBJ whole genome shotgun (WGS) entry which is preliminary data.</text>
</comment>
<evidence type="ECO:0000313" key="2">
    <source>
        <dbReference type="EMBL" id="MCA9726799.1"/>
    </source>
</evidence>
<dbReference type="SUPFAM" id="SSF51126">
    <property type="entry name" value="Pectin lyase-like"/>
    <property type="match status" value="1"/>
</dbReference>
<name>A0A956LWI1_UNCEI</name>
<dbReference type="InterPro" id="IPR011050">
    <property type="entry name" value="Pectin_lyase_fold/virulence"/>
</dbReference>
<dbReference type="InterPro" id="IPR006626">
    <property type="entry name" value="PbH1"/>
</dbReference>
<sequence>MPTIQAALDAAAPGDTVFVAAGTYTGPGNRNLDSGGKDLVVRSEAGAELTVLDCGNVARGFRFVSGETAAAVVDGFTILRGRATFEGSVGSNAGGAFLILDSSPTIRNCVTQECGFDSNGGGVGPAAYVARGTPRFSWCRIVASEAGFEGNGAGAIFGESPILEDCLFQSNVAGVHLEGTSTVTRCRFEVNASVNQGGAAVVWGDVVLTDCVFRFNSVNSRVGSAPAYGGGAIALNGNVRFERCEFYDNFSEGFGAGLAVLGGATVVDCVFEGNYAGPDFFGVEAYGGAGLFTEGENVVTGCLIVNNRAEGRGAGLHARSPLLQLDRCTIAANYASGDDGFGGGFALTEGGSADADRILVWGNCADQASPAGWVDSGTGLDLTCSDLVLSDVGGTGIVTPDAFTFEADPGFCDARICLDSPQHGGSYDLAANSPCAASESPCGERIGARDPGCGAMGACCLPDLECRWLLESDCAVMGHFLGEGVPCEPGICSVTEAPEASGLVSVRVLENPSAGAIALSLTIPSRSMVDLRIVDARGRTVHTMRAQVEGRRDVRWDPGRSGVFFYDVRIGTRTFRGKVVHLDRP</sequence>
<dbReference type="Pfam" id="PF13229">
    <property type="entry name" value="Beta_helix"/>
    <property type="match status" value="1"/>
</dbReference>
<dbReference type="AlphaFoldDB" id="A0A956LWI1"/>
<proteinExistence type="predicted"/>
<organism evidence="2 3">
    <name type="scientific">Eiseniibacteriota bacterium</name>
    <dbReference type="NCBI Taxonomy" id="2212470"/>
    <lineage>
        <taxon>Bacteria</taxon>
        <taxon>Candidatus Eiseniibacteriota</taxon>
    </lineage>
</organism>
<dbReference type="Gene3D" id="2.160.20.10">
    <property type="entry name" value="Single-stranded right-handed beta-helix, Pectin lyase-like"/>
    <property type="match status" value="1"/>
</dbReference>
<dbReference type="InterPro" id="IPR039448">
    <property type="entry name" value="Beta_helix"/>
</dbReference>
<dbReference type="EMBL" id="JAGQHR010000069">
    <property type="protein sequence ID" value="MCA9726799.1"/>
    <property type="molecule type" value="Genomic_DNA"/>
</dbReference>